<dbReference type="OrthoDB" id="9799818at2"/>
<name>A0A7K3LH30_9MYCO</name>
<proteinExistence type="predicted"/>
<gene>
    <name evidence="1" type="ORF">GWR20_21360</name>
</gene>
<protein>
    <submittedName>
        <fullName evidence="1">Uncharacterized protein</fullName>
    </submittedName>
</protein>
<dbReference type="AlphaFoldDB" id="A0A7K3LH30"/>
<accession>A0A7K3LH30</accession>
<reference evidence="1 2" key="1">
    <citation type="submission" date="2020-01" db="EMBL/GenBank/DDBJ databases">
        <authorList>
            <person name="Sanchez-Estrada R."/>
            <person name="Gonzalez-Y-Merchand J.A."/>
            <person name="Rivera-Gutierrez S."/>
        </authorList>
    </citation>
    <scope>NUCLEOTIDE SEQUENCE [LARGE SCALE GENOMIC DNA]</scope>
    <source>
        <strain evidence="1 2">CST 7247</strain>
    </source>
</reference>
<sequence length="87" mass="8885">MPQFGGGTLSSAALRNYALTLNAGLAPHSVYAGTITIGGLIESSDIHKANTAAGGAIPTLNPDDLAEELRQLYTTHDKAEAVVPPIG</sequence>
<evidence type="ECO:0000313" key="1">
    <source>
        <dbReference type="EMBL" id="NDJ91658.1"/>
    </source>
</evidence>
<dbReference type="EMBL" id="JAACYR010000110">
    <property type="protein sequence ID" value="NDJ91658.1"/>
    <property type="molecule type" value="Genomic_DNA"/>
</dbReference>
<dbReference type="Proteomes" id="UP000466523">
    <property type="component" value="Unassembled WGS sequence"/>
</dbReference>
<organism evidence="1 2">
    <name type="scientific">Mycolicibacter kumamotonensis</name>
    <dbReference type="NCBI Taxonomy" id="354243"/>
    <lineage>
        <taxon>Bacteria</taxon>
        <taxon>Bacillati</taxon>
        <taxon>Actinomycetota</taxon>
        <taxon>Actinomycetes</taxon>
        <taxon>Mycobacteriales</taxon>
        <taxon>Mycobacteriaceae</taxon>
        <taxon>Mycolicibacter</taxon>
    </lineage>
</organism>
<comment type="caution">
    <text evidence="1">The sequence shown here is derived from an EMBL/GenBank/DDBJ whole genome shotgun (WGS) entry which is preliminary data.</text>
</comment>
<dbReference type="RefSeq" id="WP_019738365.1">
    <property type="nucleotide sequence ID" value="NZ_JAACYR010000110.1"/>
</dbReference>
<evidence type="ECO:0000313" key="2">
    <source>
        <dbReference type="Proteomes" id="UP000466523"/>
    </source>
</evidence>